<dbReference type="Pfam" id="PF00588">
    <property type="entry name" value="SpoU_methylase"/>
    <property type="match status" value="1"/>
</dbReference>
<dbReference type="Gene3D" id="3.40.1280.10">
    <property type="match status" value="1"/>
</dbReference>
<dbReference type="PANTHER" id="PTHR46429:SF1">
    <property type="entry name" value="23S RRNA (GUANOSINE-2'-O-)-METHYLTRANSFERASE RLMB"/>
    <property type="match status" value="1"/>
</dbReference>
<evidence type="ECO:0000256" key="1">
    <source>
        <dbReference type="ARBA" id="ARBA00022603"/>
    </source>
</evidence>
<keyword evidence="1" id="KW-0489">Methyltransferase</keyword>
<feature type="region of interest" description="Disordered" evidence="3">
    <location>
        <begin position="1"/>
        <end position="46"/>
    </location>
</feature>
<dbReference type="InterPro" id="IPR001537">
    <property type="entry name" value="SpoU_MeTrfase"/>
</dbReference>
<dbReference type="Proteomes" id="UP000075787">
    <property type="component" value="Unassembled WGS sequence"/>
</dbReference>
<dbReference type="GO" id="GO:0032259">
    <property type="term" value="P:methylation"/>
    <property type="evidence" value="ECO:0007669"/>
    <property type="project" value="UniProtKB-KW"/>
</dbReference>
<dbReference type="GO" id="GO:0003723">
    <property type="term" value="F:RNA binding"/>
    <property type="evidence" value="ECO:0007669"/>
    <property type="project" value="InterPro"/>
</dbReference>
<dbReference type="OrthoDB" id="9785673at2"/>
<dbReference type="SUPFAM" id="SSF75217">
    <property type="entry name" value="alpha/beta knot"/>
    <property type="match status" value="1"/>
</dbReference>
<protein>
    <recommendedName>
        <fullName evidence="4">RNA 2-O ribose methyltransferase substrate binding domain-containing protein</fullName>
    </recommendedName>
</protein>
<dbReference type="EMBL" id="LPZR01000008">
    <property type="protein sequence ID" value="KYO57696.1"/>
    <property type="molecule type" value="Genomic_DNA"/>
</dbReference>
<dbReference type="InterPro" id="IPR029026">
    <property type="entry name" value="tRNA_m1G_MTases_N"/>
</dbReference>
<feature type="compositionally biased region" description="Basic and acidic residues" evidence="3">
    <location>
        <begin position="1"/>
        <end position="21"/>
    </location>
</feature>
<dbReference type="InterPro" id="IPR004441">
    <property type="entry name" value="rRNA_MeTrfase_TrmH"/>
</dbReference>
<keyword evidence="2" id="KW-0808">Transferase</keyword>
<sequence length="302" mass="32037">MSNQDRRRPSNRESAHRDQTRTGRGPARGEPGMRPRRDQGGRETGGGLWFYGRHPVEAALANPARSLHRLLVAERSEAASDPKLSALARKRNLQIETVARAEIDRRFGEDAVHQGIALHLAPLPERDLEATLAAVPEGPALIVVLDQVTDPHNVGAILRAAAAFGAAAVITTERRAAPESAVLAKAASGTLELVPLVQIGNLARALDELKRLGWWCVGLDGHATQDVRAAGLPERLALVMGAEGPGLRRLTRETCDLLLRLPISDQVESLNVATATAVALYALGPGRSGAGRTGAERGASGV</sequence>
<evidence type="ECO:0000313" key="5">
    <source>
        <dbReference type="EMBL" id="KYO57696.1"/>
    </source>
</evidence>
<dbReference type="InterPro" id="IPR029028">
    <property type="entry name" value="Alpha/beta_knot_MTases"/>
</dbReference>
<proteinExistence type="predicted"/>
<dbReference type="Pfam" id="PF08032">
    <property type="entry name" value="SpoU_sub_bind"/>
    <property type="match status" value="1"/>
</dbReference>
<evidence type="ECO:0000313" key="6">
    <source>
        <dbReference type="Proteomes" id="UP000075787"/>
    </source>
</evidence>
<dbReference type="NCBIfam" id="TIGR00186">
    <property type="entry name" value="rRNA_methyl_3"/>
    <property type="match status" value="1"/>
</dbReference>
<dbReference type="CDD" id="cd18103">
    <property type="entry name" value="SpoU-like_RlmB"/>
    <property type="match status" value="1"/>
</dbReference>
<evidence type="ECO:0000256" key="3">
    <source>
        <dbReference type="SAM" id="MobiDB-lite"/>
    </source>
</evidence>
<gene>
    <name evidence="5" type="ORF">AUP44_19125</name>
</gene>
<evidence type="ECO:0000259" key="4">
    <source>
        <dbReference type="SMART" id="SM00967"/>
    </source>
</evidence>
<evidence type="ECO:0000256" key="2">
    <source>
        <dbReference type="ARBA" id="ARBA00022679"/>
    </source>
</evidence>
<dbReference type="GO" id="GO:0005829">
    <property type="term" value="C:cytosol"/>
    <property type="evidence" value="ECO:0007669"/>
    <property type="project" value="TreeGrafter"/>
</dbReference>
<dbReference type="PANTHER" id="PTHR46429">
    <property type="entry name" value="23S RRNA (GUANOSINE-2'-O-)-METHYLTRANSFERASE RLMB"/>
    <property type="match status" value="1"/>
</dbReference>
<dbReference type="GO" id="GO:0008173">
    <property type="term" value="F:RNA methyltransferase activity"/>
    <property type="evidence" value="ECO:0007669"/>
    <property type="project" value="InterPro"/>
</dbReference>
<feature type="compositionally biased region" description="Basic and acidic residues" evidence="3">
    <location>
        <begin position="31"/>
        <end position="41"/>
    </location>
</feature>
<dbReference type="Gene3D" id="3.30.1330.30">
    <property type="match status" value="1"/>
</dbReference>
<dbReference type="SMART" id="SM00967">
    <property type="entry name" value="SpoU_sub_bind"/>
    <property type="match status" value="1"/>
</dbReference>
<feature type="domain" description="RNA 2-O ribose methyltransferase substrate binding" evidence="4">
    <location>
        <begin position="49"/>
        <end position="126"/>
    </location>
</feature>
<organism evidence="5 6">
    <name type="scientific">Tistrella mobilis</name>
    <dbReference type="NCBI Taxonomy" id="171437"/>
    <lineage>
        <taxon>Bacteria</taxon>
        <taxon>Pseudomonadati</taxon>
        <taxon>Pseudomonadota</taxon>
        <taxon>Alphaproteobacteria</taxon>
        <taxon>Geminicoccales</taxon>
        <taxon>Geminicoccaceae</taxon>
        <taxon>Tistrella</taxon>
    </lineage>
</organism>
<dbReference type="SUPFAM" id="SSF55315">
    <property type="entry name" value="L30e-like"/>
    <property type="match status" value="1"/>
</dbReference>
<accession>A0A162M079</accession>
<dbReference type="GO" id="GO:0006396">
    <property type="term" value="P:RNA processing"/>
    <property type="evidence" value="ECO:0007669"/>
    <property type="project" value="InterPro"/>
</dbReference>
<dbReference type="InterPro" id="IPR013123">
    <property type="entry name" value="SpoU_subst-bd"/>
</dbReference>
<comment type="caution">
    <text evidence="5">The sequence shown here is derived from an EMBL/GenBank/DDBJ whole genome shotgun (WGS) entry which is preliminary data.</text>
</comment>
<reference evidence="5 6" key="1">
    <citation type="submission" date="2015-12" db="EMBL/GenBank/DDBJ databases">
        <title>Genome sequence of Tistrella mobilis MCCC 1A02139.</title>
        <authorList>
            <person name="Lu L."/>
            <person name="Lai Q."/>
            <person name="Shao Z."/>
            <person name="Qian P."/>
        </authorList>
    </citation>
    <scope>NUCLEOTIDE SEQUENCE [LARGE SCALE GENOMIC DNA]</scope>
    <source>
        <strain evidence="5 6">MCCC 1A02139</strain>
    </source>
</reference>
<dbReference type="InterPro" id="IPR029064">
    <property type="entry name" value="Ribosomal_eL30-like_sf"/>
</dbReference>
<name>A0A162M079_9PROT</name>
<dbReference type="AlphaFoldDB" id="A0A162M079"/>